<accession>D1AQX0</accession>
<name>D1AQX0_SEBTE</name>
<dbReference type="RefSeq" id="WP_012862962.1">
    <property type="nucleotide sequence ID" value="NC_013517.1"/>
</dbReference>
<dbReference type="STRING" id="526218.Sterm_3546"/>
<proteinExistence type="predicted"/>
<gene>
    <name evidence="2" type="ordered locus">Sterm_3546</name>
</gene>
<reference evidence="3" key="1">
    <citation type="submission" date="2009-09" db="EMBL/GenBank/DDBJ databases">
        <title>The complete chromosome of Sebaldella termitidis ATCC 33386.</title>
        <authorList>
            <consortium name="US DOE Joint Genome Institute (JGI-PGF)"/>
            <person name="Lucas S."/>
            <person name="Copeland A."/>
            <person name="Lapidus A."/>
            <person name="Glavina del Rio T."/>
            <person name="Dalin E."/>
            <person name="Tice H."/>
            <person name="Bruce D."/>
            <person name="Goodwin L."/>
            <person name="Pitluck S."/>
            <person name="Kyrpides N."/>
            <person name="Mavromatis K."/>
            <person name="Ivanova N."/>
            <person name="Mikhailova N."/>
            <person name="Sims D."/>
            <person name="Meincke L."/>
            <person name="Brettin T."/>
            <person name="Detter J.C."/>
            <person name="Han C."/>
            <person name="Larimer F."/>
            <person name="Land M."/>
            <person name="Hauser L."/>
            <person name="Markowitz V."/>
            <person name="Cheng J.F."/>
            <person name="Hugenholtz P."/>
            <person name="Woyke T."/>
            <person name="Wu D."/>
            <person name="Eisen J.A."/>
        </authorList>
    </citation>
    <scope>NUCLEOTIDE SEQUENCE [LARGE SCALE GENOMIC DNA]</scope>
    <source>
        <strain evidence="3">ATCC 33386 / NCTC 11300</strain>
    </source>
</reference>
<keyword evidence="3" id="KW-1185">Reference proteome</keyword>
<feature type="chain" id="PRO_5003019929" description="Outer membrane protein beta-barrel domain-containing protein" evidence="1">
    <location>
        <begin position="22"/>
        <end position="212"/>
    </location>
</feature>
<dbReference type="KEGG" id="str:Sterm_3546"/>
<keyword evidence="1" id="KW-0732">Signal</keyword>
<evidence type="ECO:0000256" key="1">
    <source>
        <dbReference type="SAM" id="SignalP"/>
    </source>
</evidence>
<dbReference type="EMBL" id="CP001739">
    <property type="protein sequence ID" value="ACZ10380.1"/>
    <property type="molecule type" value="Genomic_DNA"/>
</dbReference>
<dbReference type="Proteomes" id="UP000000845">
    <property type="component" value="Chromosome"/>
</dbReference>
<protein>
    <recommendedName>
        <fullName evidence="4">Outer membrane protein beta-barrel domain-containing protein</fullName>
    </recommendedName>
</protein>
<evidence type="ECO:0000313" key="2">
    <source>
        <dbReference type="EMBL" id="ACZ10380.1"/>
    </source>
</evidence>
<feature type="signal peptide" evidence="1">
    <location>
        <begin position="1"/>
        <end position="21"/>
    </location>
</feature>
<organism evidence="2 3">
    <name type="scientific">Sebaldella termitidis (strain ATCC 33386 / NCTC 11300)</name>
    <dbReference type="NCBI Taxonomy" id="526218"/>
    <lineage>
        <taxon>Bacteria</taxon>
        <taxon>Fusobacteriati</taxon>
        <taxon>Fusobacteriota</taxon>
        <taxon>Fusobacteriia</taxon>
        <taxon>Fusobacteriales</taxon>
        <taxon>Leptotrichiaceae</taxon>
        <taxon>Sebaldella</taxon>
    </lineage>
</organism>
<dbReference type="eggNOG" id="COG3713">
    <property type="taxonomic scope" value="Bacteria"/>
</dbReference>
<evidence type="ECO:0008006" key="4">
    <source>
        <dbReference type="Google" id="ProtNLM"/>
    </source>
</evidence>
<reference evidence="2 3" key="2">
    <citation type="journal article" date="2010" name="Stand. Genomic Sci.">
        <title>Complete genome sequence of Sebaldella termitidis type strain (NCTC 11300).</title>
        <authorList>
            <person name="Harmon-Smith M."/>
            <person name="Celia L."/>
            <person name="Chertkov O."/>
            <person name="Lapidus A."/>
            <person name="Copeland A."/>
            <person name="Glavina Del Rio T."/>
            <person name="Nolan M."/>
            <person name="Lucas S."/>
            <person name="Tice H."/>
            <person name="Cheng J.F."/>
            <person name="Han C."/>
            <person name="Detter J.C."/>
            <person name="Bruce D."/>
            <person name="Goodwin L."/>
            <person name="Pitluck S."/>
            <person name="Pati A."/>
            <person name="Liolios K."/>
            <person name="Ivanova N."/>
            <person name="Mavromatis K."/>
            <person name="Mikhailova N."/>
            <person name="Chen A."/>
            <person name="Palaniappan K."/>
            <person name="Land M."/>
            <person name="Hauser L."/>
            <person name="Chang Y.J."/>
            <person name="Jeffries C.D."/>
            <person name="Brettin T."/>
            <person name="Goker M."/>
            <person name="Beck B."/>
            <person name="Bristow J."/>
            <person name="Eisen J.A."/>
            <person name="Markowitz V."/>
            <person name="Hugenholtz P."/>
            <person name="Kyrpides N.C."/>
            <person name="Klenk H.P."/>
            <person name="Chen F."/>
        </authorList>
    </citation>
    <scope>NUCLEOTIDE SEQUENCE [LARGE SCALE GENOMIC DNA]</scope>
    <source>
        <strain evidence="3">ATCC 33386 / NCTC 11300</strain>
    </source>
</reference>
<dbReference type="HOGENOM" id="CLU_1233679_0_0_0"/>
<sequence length="212" mass="24310">MKKVIIGLFFLAFLVSFSDSGFEPDEPKYGVKLMYGNGYKSTLQNLVLDWDYNRDPAGTSLVGLSGEKYLWTNIWNGSLDISAQAGLIYHLENNYQDDFFQYNAGVKFTWKKFPWSKYVRTKVYVLEGLSYANQIPYLEKENLDFEGKSHSNFLNYLEFGIAVNLRDITRIEPLDDFYGGVGISHRSGIFGLINGVHGGSNYVTFYLEKEFK</sequence>
<evidence type="ECO:0000313" key="3">
    <source>
        <dbReference type="Proteomes" id="UP000000845"/>
    </source>
</evidence>
<dbReference type="AlphaFoldDB" id="D1AQX0"/>